<dbReference type="EMBL" id="JAINUF010000019">
    <property type="protein sequence ID" value="KAJ8337306.1"/>
    <property type="molecule type" value="Genomic_DNA"/>
</dbReference>
<reference evidence="2" key="1">
    <citation type="journal article" date="2023" name="Science">
        <title>Genome structures resolve the early diversification of teleost fishes.</title>
        <authorList>
            <person name="Parey E."/>
            <person name="Louis A."/>
            <person name="Montfort J."/>
            <person name="Bouchez O."/>
            <person name="Roques C."/>
            <person name="Iampietro C."/>
            <person name="Lluch J."/>
            <person name="Castinel A."/>
            <person name="Donnadieu C."/>
            <person name="Desvignes T."/>
            <person name="Floi Bucao C."/>
            <person name="Jouanno E."/>
            <person name="Wen M."/>
            <person name="Mejri S."/>
            <person name="Dirks R."/>
            <person name="Jansen H."/>
            <person name="Henkel C."/>
            <person name="Chen W.J."/>
            <person name="Zahm M."/>
            <person name="Cabau C."/>
            <person name="Klopp C."/>
            <person name="Thompson A.W."/>
            <person name="Robinson-Rechavi M."/>
            <person name="Braasch I."/>
            <person name="Lecointre G."/>
            <person name="Bobe J."/>
            <person name="Postlethwait J.H."/>
            <person name="Berthelot C."/>
            <person name="Roest Crollius H."/>
            <person name="Guiguen Y."/>
        </authorList>
    </citation>
    <scope>NUCLEOTIDE SEQUENCE</scope>
    <source>
        <strain evidence="2">WJC10195</strain>
    </source>
</reference>
<protein>
    <submittedName>
        <fullName evidence="2">Uncharacterized protein</fullName>
    </submittedName>
</protein>
<sequence>MSCIGLALDRLSQQLLRAAAGVDSRRYAPMDTDLFSNRRPERRYQTSGECEASLRPVTSKETAGRRHCRYPRVPRESAEPRPLMNNACVRGGTFLISSRSQASLTPRPSGLKKQWLGTCPCGPGYLFHCCDNGFLSLKPAIQHQL</sequence>
<proteinExistence type="predicted"/>
<evidence type="ECO:0000256" key="1">
    <source>
        <dbReference type="SAM" id="MobiDB-lite"/>
    </source>
</evidence>
<evidence type="ECO:0000313" key="2">
    <source>
        <dbReference type="EMBL" id="KAJ8337306.1"/>
    </source>
</evidence>
<evidence type="ECO:0000313" key="3">
    <source>
        <dbReference type="Proteomes" id="UP001152622"/>
    </source>
</evidence>
<keyword evidence="3" id="KW-1185">Reference proteome</keyword>
<organism evidence="2 3">
    <name type="scientific">Synaphobranchus kaupii</name>
    <name type="common">Kaup's arrowtooth eel</name>
    <dbReference type="NCBI Taxonomy" id="118154"/>
    <lineage>
        <taxon>Eukaryota</taxon>
        <taxon>Metazoa</taxon>
        <taxon>Chordata</taxon>
        <taxon>Craniata</taxon>
        <taxon>Vertebrata</taxon>
        <taxon>Euteleostomi</taxon>
        <taxon>Actinopterygii</taxon>
        <taxon>Neopterygii</taxon>
        <taxon>Teleostei</taxon>
        <taxon>Anguilliformes</taxon>
        <taxon>Synaphobranchidae</taxon>
        <taxon>Synaphobranchus</taxon>
    </lineage>
</organism>
<name>A0A9Q1IF64_SYNKA</name>
<dbReference type="AlphaFoldDB" id="A0A9Q1IF64"/>
<dbReference type="Proteomes" id="UP001152622">
    <property type="component" value="Chromosome 19"/>
</dbReference>
<accession>A0A9Q1IF64</accession>
<gene>
    <name evidence="2" type="ORF">SKAU_G00385260</name>
</gene>
<comment type="caution">
    <text evidence="2">The sequence shown here is derived from an EMBL/GenBank/DDBJ whole genome shotgun (WGS) entry which is preliminary data.</text>
</comment>
<feature type="region of interest" description="Disordered" evidence="1">
    <location>
        <begin position="40"/>
        <end position="76"/>
    </location>
</feature>